<evidence type="ECO:0000256" key="1">
    <source>
        <dbReference type="SAM" id="MobiDB-lite"/>
    </source>
</evidence>
<dbReference type="Proteomes" id="UP000663860">
    <property type="component" value="Unassembled WGS sequence"/>
</dbReference>
<proteinExistence type="predicted"/>
<protein>
    <submittedName>
        <fullName evidence="2">Uncharacterized protein</fullName>
    </submittedName>
</protein>
<dbReference type="EMBL" id="CAJNOE010000267">
    <property type="protein sequence ID" value="CAF1105026.1"/>
    <property type="molecule type" value="Genomic_DNA"/>
</dbReference>
<accession>A0A814PFD6</accession>
<reference evidence="2" key="1">
    <citation type="submission" date="2021-02" db="EMBL/GenBank/DDBJ databases">
        <authorList>
            <person name="Nowell W R."/>
        </authorList>
    </citation>
    <scope>NUCLEOTIDE SEQUENCE</scope>
</reference>
<name>A0A814PFD6_9BILA</name>
<feature type="region of interest" description="Disordered" evidence="1">
    <location>
        <begin position="1"/>
        <end position="25"/>
    </location>
</feature>
<evidence type="ECO:0000313" key="2">
    <source>
        <dbReference type="EMBL" id="CAF1105026.1"/>
    </source>
</evidence>
<gene>
    <name evidence="2" type="ORF">IZO911_LOCUS23261</name>
</gene>
<organism evidence="2 3">
    <name type="scientific">Adineta steineri</name>
    <dbReference type="NCBI Taxonomy" id="433720"/>
    <lineage>
        <taxon>Eukaryota</taxon>
        <taxon>Metazoa</taxon>
        <taxon>Spiralia</taxon>
        <taxon>Gnathifera</taxon>
        <taxon>Rotifera</taxon>
        <taxon>Eurotatoria</taxon>
        <taxon>Bdelloidea</taxon>
        <taxon>Adinetida</taxon>
        <taxon>Adinetidae</taxon>
        <taxon>Adineta</taxon>
    </lineage>
</organism>
<comment type="caution">
    <text evidence="2">The sequence shown here is derived from an EMBL/GenBank/DDBJ whole genome shotgun (WGS) entry which is preliminary data.</text>
</comment>
<dbReference type="AlphaFoldDB" id="A0A814PFD6"/>
<sequence>MRQTNESSSTSELSEELNHDSATPKAQINNISNEINQCDDGEQNITTDQSLSLTMNDFDEKECILCFKLIPKMNYETHVQSCLPVTPDSYQPKTTNQLKHDVCFNCSSIINMNDGSGFLIPCRFHHLYCFQCLYKSMNEYLIYKTTPMCHRIHCNYQLSRYDLTCIPLTQRMYQKLFSLIQNQQRPQCPRCHFYIDFKHINDLDEHIEFCHPEDFLLCEYCYCPQKITLTNSNDVPILSQSIPYHPLVAIGALNATNSMKEHGSDSFKALPQLVQLNRTEVITYHLESSKVHGKSKFLKALDGIVVM</sequence>
<evidence type="ECO:0000313" key="3">
    <source>
        <dbReference type="Proteomes" id="UP000663860"/>
    </source>
</evidence>
<feature type="compositionally biased region" description="Low complexity" evidence="1">
    <location>
        <begin position="1"/>
        <end position="12"/>
    </location>
</feature>